<sequence length="341" mass="39698">MKKGLVSILIVNWNQQEFLDDCFKSIFYQTYKNYEVIVLDNASSDSSLETLKKYTRKKNFTLIESKENLGFAQGNNLAYKKVQGEYILLLNADTKFDKEVIDKLVDFFKTHKKAGVVQPKLVFMSDNKKLDNVGAYLTKTGIPYYFGLYKDADDPKYNSDLKVYSGKGACILIRRKVIEKTGFLDDYMFAYFEESDFCHRVWLSGYECWYTPRAVVEHFVGATYKKRDNIDTVFKSHRNRIRSFIKNFELPTLLWLLPIHIFTLIGVTFVEVAKGNYEKGFAVLHAIGANLLNLNNTLRERKRIQSEIRKVPGSLVNQYIFKNPRLSYYRYVGGGLENYQD</sequence>
<comment type="similarity">
    <text evidence="1">Belongs to the glycosyltransferase 2 family.</text>
</comment>
<keyword evidence="2" id="KW-0328">Glycosyltransferase</keyword>
<keyword evidence="3" id="KW-0808">Transferase</keyword>
<feature type="domain" description="Glycosyltransferase 2-like" evidence="5">
    <location>
        <begin position="7"/>
        <end position="180"/>
    </location>
</feature>
<dbReference type="Gene3D" id="3.90.550.10">
    <property type="entry name" value="Spore Coat Polysaccharide Biosynthesis Protein SpsA, Chain A"/>
    <property type="match status" value="1"/>
</dbReference>
<dbReference type="EMBL" id="MGHD01000022">
    <property type="protein sequence ID" value="OGM59270.1"/>
    <property type="molecule type" value="Genomic_DNA"/>
</dbReference>
<dbReference type="Pfam" id="PF00535">
    <property type="entry name" value="Glycos_transf_2"/>
    <property type="match status" value="1"/>
</dbReference>
<keyword evidence="4" id="KW-0812">Transmembrane</keyword>
<proteinExistence type="inferred from homology"/>
<evidence type="ECO:0000313" key="7">
    <source>
        <dbReference type="Proteomes" id="UP000176404"/>
    </source>
</evidence>
<evidence type="ECO:0000313" key="6">
    <source>
        <dbReference type="EMBL" id="OGM59270.1"/>
    </source>
</evidence>
<gene>
    <name evidence="6" type="ORF">A2892_05405</name>
</gene>
<evidence type="ECO:0000256" key="4">
    <source>
        <dbReference type="SAM" id="Phobius"/>
    </source>
</evidence>
<evidence type="ECO:0000259" key="5">
    <source>
        <dbReference type="Pfam" id="PF00535"/>
    </source>
</evidence>
<reference evidence="6 7" key="1">
    <citation type="journal article" date="2016" name="Nat. Commun.">
        <title>Thousands of microbial genomes shed light on interconnected biogeochemical processes in an aquifer system.</title>
        <authorList>
            <person name="Anantharaman K."/>
            <person name="Brown C.T."/>
            <person name="Hug L.A."/>
            <person name="Sharon I."/>
            <person name="Castelle C.J."/>
            <person name="Probst A.J."/>
            <person name="Thomas B.C."/>
            <person name="Singh A."/>
            <person name="Wilkins M.J."/>
            <person name="Karaoz U."/>
            <person name="Brodie E.L."/>
            <person name="Williams K.H."/>
            <person name="Hubbard S.S."/>
            <person name="Banfield J.F."/>
        </authorList>
    </citation>
    <scope>NUCLEOTIDE SEQUENCE [LARGE SCALE GENOMIC DNA]</scope>
</reference>
<dbReference type="SUPFAM" id="SSF53448">
    <property type="entry name" value="Nucleotide-diphospho-sugar transferases"/>
    <property type="match status" value="1"/>
</dbReference>
<dbReference type="InterPro" id="IPR029044">
    <property type="entry name" value="Nucleotide-diphossugar_trans"/>
</dbReference>
<evidence type="ECO:0000256" key="3">
    <source>
        <dbReference type="ARBA" id="ARBA00022679"/>
    </source>
</evidence>
<dbReference type="PANTHER" id="PTHR43179">
    <property type="entry name" value="RHAMNOSYLTRANSFERASE WBBL"/>
    <property type="match status" value="1"/>
</dbReference>
<dbReference type="STRING" id="1802517.A2892_05405"/>
<evidence type="ECO:0000256" key="1">
    <source>
        <dbReference type="ARBA" id="ARBA00006739"/>
    </source>
</evidence>
<dbReference type="Proteomes" id="UP000176404">
    <property type="component" value="Unassembled WGS sequence"/>
</dbReference>
<keyword evidence="4" id="KW-0472">Membrane</keyword>
<keyword evidence="4" id="KW-1133">Transmembrane helix</keyword>
<comment type="caution">
    <text evidence="6">The sequence shown here is derived from an EMBL/GenBank/DDBJ whole genome shotgun (WGS) entry which is preliminary data.</text>
</comment>
<protein>
    <recommendedName>
        <fullName evidence="5">Glycosyltransferase 2-like domain-containing protein</fullName>
    </recommendedName>
</protein>
<feature type="transmembrane region" description="Helical" evidence="4">
    <location>
        <begin position="248"/>
        <end position="269"/>
    </location>
</feature>
<organism evidence="6 7">
    <name type="scientific">Candidatus Woesebacteria bacterium RIFCSPLOWO2_01_FULL_39_10b</name>
    <dbReference type="NCBI Taxonomy" id="1802517"/>
    <lineage>
        <taxon>Bacteria</taxon>
        <taxon>Candidatus Woeseibacteriota</taxon>
    </lineage>
</organism>
<name>A0A1F8B5T5_9BACT</name>
<dbReference type="InterPro" id="IPR001173">
    <property type="entry name" value="Glyco_trans_2-like"/>
</dbReference>
<dbReference type="GO" id="GO:0016757">
    <property type="term" value="F:glycosyltransferase activity"/>
    <property type="evidence" value="ECO:0007669"/>
    <property type="project" value="UniProtKB-KW"/>
</dbReference>
<dbReference type="CDD" id="cd04186">
    <property type="entry name" value="GT_2_like_c"/>
    <property type="match status" value="1"/>
</dbReference>
<dbReference type="PANTHER" id="PTHR43179:SF12">
    <property type="entry name" value="GALACTOFURANOSYLTRANSFERASE GLFT2"/>
    <property type="match status" value="1"/>
</dbReference>
<dbReference type="AlphaFoldDB" id="A0A1F8B5T5"/>
<accession>A0A1F8B5T5</accession>
<evidence type="ECO:0000256" key="2">
    <source>
        <dbReference type="ARBA" id="ARBA00022676"/>
    </source>
</evidence>